<dbReference type="Pfam" id="PF01590">
    <property type="entry name" value="GAF"/>
    <property type="match status" value="1"/>
</dbReference>
<keyword evidence="12" id="KW-0902">Two-component regulatory system</keyword>
<dbReference type="PANTHER" id="PTHR45339">
    <property type="entry name" value="HYBRID SIGNAL TRANSDUCTION HISTIDINE KINASE J"/>
    <property type="match status" value="1"/>
</dbReference>
<dbReference type="Gene3D" id="1.10.287.130">
    <property type="match status" value="1"/>
</dbReference>
<feature type="domain" description="Response regulatory" evidence="17">
    <location>
        <begin position="795"/>
        <end position="912"/>
    </location>
</feature>
<dbReference type="Gene3D" id="3.30.450.40">
    <property type="match status" value="1"/>
</dbReference>
<dbReference type="PROSITE" id="PS50894">
    <property type="entry name" value="HPT"/>
    <property type="match status" value="1"/>
</dbReference>
<dbReference type="Gene3D" id="3.30.450.20">
    <property type="entry name" value="PAS domain"/>
    <property type="match status" value="1"/>
</dbReference>
<dbReference type="PROSITE" id="PS50110">
    <property type="entry name" value="RESPONSE_REGULATORY"/>
    <property type="match status" value="1"/>
</dbReference>
<comment type="catalytic activity">
    <reaction evidence="1">
        <text>ATP + protein L-histidine = ADP + protein N-phospho-L-histidine.</text>
        <dbReference type="EC" id="2.7.13.3"/>
    </reaction>
</comment>
<evidence type="ECO:0000256" key="8">
    <source>
        <dbReference type="ARBA" id="ARBA00022741"/>
    </source>
</evidence>
<evidence type="ECO:0000256" key="4">
    <source>
        <dbReference type="ARBA" id="ARBA00022475"/>
    </source>
</evidence>
<evidence type="ECO:0000256" key="14">
    <source>
        <dbReference type="PROSITE-ProRule" id="PRU00110"/>
    </source>
</evidence>
<feature type="domain" description="HPt" evidence="18">
    <location>
        <begin position="940"/>
        <end position="1034"/>
    </location>
</feature>
<sequence length="1038" mass="119294">MHDTNALIQLIKKVIENKVDPQQFTKLLKDFLNCETLFFYGIRYGKPFLYPDDSVHKTAIDLAIKSGLTQVNGLSIIPIADQSYMLTDTPLAFTEIECILIETAWKAISYRQYIQFLSLVLDHSPDLIAYKDRNQIYRYANKKANDRWPHLDTLIHKHVSEVYPPYEVDRITDMDNYVYEKKAPHTSIIEILSENGYLTVESTRVPVYDEGQIEGILTINKNITDIKRIEKELKRSYDFQDILIQIASVFINVPVEQSNEAISKGLGMVGKHIQADRVYVFDYDFEKGITNNTHEYCNDDIEPMIDFLQNQPIEMIDAFWMEKHKLHDSVYIPDIEAMNHDSELYKVLSMQDIKSLLTIPLYDENHLYGFVGFDAVKDYAKWTDDEQKLLKVLAELIVNLKVKQAQQQLLIQEKQNALKASEAKGEFLANMSHEIRTPLSGISNALYLLKNTELTPEQTDYLDIAKSSIESLSRIVNNILDLSKIEAGKLELEMSSFDLENELYQIIKMQEYVAIEKGLTIEFDYDYSIVDEIITDRTRFRQIVLNLISNAIKYTDQGKVTVRIRKVSDTTQSMSIQFDVIDSGIGIPRKLLSKVTDPFFQIDSSITKKYPGTGLGLPIVKRLLGLFNSQLMIESELGHGSKFSFTMTFSIGVNNPYKRLTGLKDKRLLIIEAKAEHALLAQKFFQTLSDVVDIQSNSIETAERYDFLMIQRNMDDIDRQHVDYYRSIYGTPDSKVVLCSREAVTHAPKELQEKSLDYVLSMPTTRERVHQLLTNSEKQKSVSNPHQTAFFKHKKVLVVDDNKVNRQAMQIILSKSGLEVILASSGLEAIERVQLTRIDIILMDIQMPEMDGYETAKKIRALGSKYQKMPIIAVTANATESANEKALLSGMNRSITKPFKPENLLEMIKTVMDETLQKATEEPLLQNLNREALFKAYDSDASLIYEILKTFTEDYHEQVKKLEDALEMKDYDAIEKSAHYLKGSTNYIFAEKSALSCQEVMRLVRQGSYDMVEAAVKTLIIELKQVYDEMIEHDYYRN</sequence>
<dbReference type="SUPFAM" id="SSF55785">
    <property type="entry name" value="PYP-like sensor domain (PAS domain)"/>
    <property type="match status" value="1"/>
</dbReference>
<dbReference type="Gene3D" id="1.20.120.160">
    <property type="entry name" value="HPT domain"/>
    <property type="match status" value="1"/>
</dbReference>
<keyword evidence="20" id="KW-1185">Reference proteome</keyword>
<feature type="modified residue" description="4-aspartylphosphate" evidence="15">
    <location>
        <position position="844"/>
    </location>
</feature>
<evidence type="ECO:0000256" key="11">
    <source>
        <dbReference type="ARBA" id="ARBA00022989"/>
    </source>
</evidence>
<dbReference type="InterPro" id="IPR011006">
    <property type="entry name" value="CheY-like_superfamily"/>
</dbReference>
<evidence type="ECO:0000259" key="17">
    <source>
        <dbReference type="PROSITE" id="PS50110"/>
    </source>
</evidence>
<dbReference type="PANTHER" id="PTHR45339:SF1">
    <property type="entry name" value="HYBRID SIGNAL TRANSDUCTION HISTIDINE KINASE J"/>
    <property type="match status" value="1"/>
</dbReference>
<dbReference type="InterPro" id="IPR013656">
    <property type="entry name" value="PAS_4"/>
</dbReference>
<dbReference type="InterPro" id="IPR029016">
    <property type="entry name" value="GAF-like_dom_sf"/>
</dbReference>
<dbReference type="CDD" id="cd17546">
    <property type="entry name" value="REC_hyHK_CKI1_RcsC-like"/>
    <property type="match status" value="1"/>
</dbReference>
<evidence type="ECO:0000256" key="5">
    <source>
        <dbReference type="ARBA" id="ARBA00022553"/>
    </source>
</evidence>
<dbReference type="SUPFAM" id="SSF55781">
    <property type="entry name" value="GAF domain-like"/>
    <property type="match status" value="1"/>
</dbReference>
<evidence type="ECO:0000313" key="20">
    <source>
        <dbReference type="Proteomes" id="UP001177160"/>
    </source>
</evidence>
<protein>
    <recommendedName>
        <fullName evidence="3">histidine kinase</fullName>
        <ecNumber evidence="3">2.7.13.3</ecNumber>
    </recommendedName>
</protein>
<dbReference type="InterPro" id="IPR005467">
    <property type="entry name" value="His_kinase_dom"/>
</dbReference>
<keyword evidence="4" id="KW-1003">Cell membrane</keyword>
<dbReference type="SMART" id="SM00387">
    <property type="entry name" value="HATPase_c"/>
    <property type="match status" value="1"/>
</dbReference>
<accession>A0ABT2Y5X7</accession>
<dbReference type="CDD" id="cd00088">
    <property type="entry name" value="HPT"/>
    <property type="match status" value="1"/>
</dbReference>
<dbReference type="EMBL" id="JAOVQM010000003">
    <property type="protein sequence ID" value="MCV2232147.1"/>
    <property type="molecule type" value="Genomic_DNA"/>
</dbReference>
<dbReference type="InterPro" id="IPR036641">
    <property type="entry name" value="HPT_dom_sf"/>
</dbReference>
<dbReference type="InterPro" id="IPR008207">
    <property type="entry name" value="Sig_transdc_His_kin_Hpt_dom"/>
</dbReference>
<keyword evidence="7" id="KW-0812">Transmembrane</keyword>
<dbReference type="SMART" id="SM00388">
    <property type="entry name" value="HisKA"/>
    <property type="match status" value="1"/>
</dbReference>
<dbReference type="Gene3D" id="3.30.565.10">
    <property type="entry name" value="Histidine kinase-like ATPase, C-terminal domain"/>
    <property type="match status" value="1"/>
</dbReference>
<dbReference type="Pfam" id="PF02518">
    <property type="entry name" value="HATPase_c"/>
    <property type="match status" value="1"/>
</dbReference>
<keyword evidence="8" id="KW-0547">Nucleotide-binding</keyword>
<dbReference type="SUPFAM" id="SSF47226">
    <property type="entry name" value="Histidine-containing phosphotransfer domain, HPT domain"/>
    <property type="match status" value="1"/>
</dbReference>
<dbReference type="Pfam" id="PF00512">
    <property type="entry name" value="HisKA"/>
    <property type="match status" value="1"/>
</dbReference>
<evidence type="ECO:0000256" key="12">
    <source>
        <dbReference type="ARBA" id="ARBA00023012"/>
    </source>
</evidence>
<dbReference type="CDD" id="cd16922">
    <property type="entry name" value="HATPase_EvgS-ArcB-TorS-like"/>
    <property type="match status" value="1"/>
</dbReference>
<evidence type="ECO:0000256" key="10">
    <source>
        <dbReference type="ARBA" id="ARBA00022840"/>
    </source>
</evidence>
<dbReference type="SUPFAM" id="SSF52172">
    <property type="entry name" value="CheY-like"/>
    <property type="match status" value="1"/>
</dbReference>
<dbReference type="Gene3D" id="3.40.50.2300">
    <property type="match status" value="1"/>
</dbReference>
<keyword evidence="13" id="KW-0472">Membrane</keyword>
<name>A0ABT2Y5X7_9MOLU</name>
<evidence type="ECO:0000256" key="7">
    <source>
        <dbReference type="ARBA" id="ARBA00022692"/>
    </source>
</evidence>
<proteinExistence type="predicted"/>
<keyword evidence="11" id="KW-1133">Transmembrane helix</keyword>
<dbReference type="InterPro" id="IPR035965">
    <property type="entry name" value="PAS-like_dom_sf"/>
</dbReference>
<keyword evidence="6" id="KW-0808">Transferase</keyword>
<gene>
    <name evidence="19" type="ORF">N7548_04825</name>
</gene>
<dbReference type="InterPro" id="IPR004358">
    <property type="entry name" value="Sig_transdc_His_kin-like_C"/>
</dbReference>
<dbReference type="InterPro" id="IPR001789">
    <property type="entry name" value="Sig_transdc_resp-reg_receiver"/>
</dbReference>
<keyword evidence="10" id="KW-0067">ATP-binding</keyword>
<dbReference type="PROSITE" id="PS50109">
    <property type="entry name" value="HIS_KIN"/>
    <property type="match status" value="1"/>
</dbReference>
<dbReference type="PRINTS" id="PR00344">
    <property type="entry name" value="BCTRLSENSOR"/>
</dbReference>
<dbReference type="Pfam" id="PF01627">
    <property type="entry name" value="Hpt"/>
    <property type="match status" value="1"/>
</dbReference>
<dbReference type="InterPro" id="IPR003594">
    <property type="entry name" value="HATPase_dom"/>
</dbReference>
<comment type="caution">
    <text evidence="19">The sequence shown here is derived from an EMBL/GenBank/DDBJ whole genome shotgun (WGS) entry which is preliminary data.</text>
</comment>
<reference evidence="19" key="1">
    <citation type="submission" date="2022-09" db="EMBL/GenBank/DDBJ databases">
        <title>Novel Mycoplasma species identified in domestic and wild animals.</title>
        <authorList>
            <person name="Volokhov D.V."/>
            <person name="Furtak V.A."/>
            <person name="Zagorodnyaya T.A."/>
        </authorList>
    </citation>
    <scope>NUCLEOTIDE SEQUENCE</scope>
    <source>
        <strain evidence="19">Oakley</strain>
    </source>
</reference>
<dbReference type="SMART" id="SM00065">
    <property type="entry name" value="GAF"/>
    <property type="match status" value="1"/>
</dbReference>
<keyword evidence="9" id="KW-0418">Kinase</keyword>
<dbReference type="InterPro" id="IPR036097">
    <property type="entry name" value="HisK_dim/P_sf"/>
</dbReference>
<dbReference type="InterPro" id="IPR003018">
    <property type="entry name" value="GAF"/>
</dbReference>
<evidence type="ECO:0000259" key="18">
    <source>
        <dbReference type="PROSITE" id="PS50894"/>
    </source>
</evidence>
<evidence type="ECO:0000256" key="15">
    <source>
        <dbReference type="PROSITE-ProRule" id="PRU00169"/>
    </source>
</evidence>
<evidence type="ECO:0000256" key="2">
    <source>
        <dbReference type="ARBA" id="ARBA00004651"/>
    </source>
</evidence>
<dbReference type="CDD" id="cd00082">
    <property type="entry name" value="HisKA"/>
    <property type="match status" value="1"/>
</dbReference>
<organism evidence="19 20">
    <name type="scientific">Paracholeplasma manati</name>
    <dbReference type="NCBI Taxonomy" id="591373"/>
    <lineage>
        <taxon>Bacteria</taxon>
        <taxon>Bacillati</taxon>
        <taxon>Mycoplasmatota</taxon>
        <taxon>Mollicutes</taxon>
        <taxon>Acholeplasmatales</taxon>
        <taxon>Acholeplasmataceae</taxon>
        <taxon>Paracholeplasma</taxon>
    </lineage>
</organism>
<comment type="subcellular location">
    <subcellularLocation>
        <location evidence="2">Cell membrane</location>
        <topology evidence="2">Multi-pass membrane protein</topology>
    </subcellularLocation>
</comment>
<dbReference type="Pfam" id="PF08448">
    <property type="entry name" value="PAS_4"/>
    <property type="match status" value="1"/>
</dbReference>
<dbReference type="RefSeq" id="WP_263608324.1">
    <property type="nucleotide sequence ID" value="NZ_JAOVQM010000003.1"/>
</dbReference>
<evidence type="ECO:0000313" key="19">
    <source>
        <dbReference type="EMBL" id="MCV2232147.1"/>
    </source>
</evidence>
<feature type="modified residue" description="Phosphohistidine" evidence="14">
    <location>
        <position position="979"/>
    </location>
</feature>
<dbReference type="Proteomes" id="UP001177160">
    <property type="component" value="Unassembled WGS sequence"/>
</dbReference>
<dbReference type="SUPFAM" id="SSF55874">
    <property type="entry name" value="ATPase domain of HSP90 chaperone/DNA topoisomerase II/histidine kinase"/>
    <property type="match status" value="1"/>
</dbReference>
<dbReference type="EC" id="2.7.13.3" evidence="3"/>
<dbReference type="Pfam" id="PF00072">
    <property type="entry name" value="Response_reg"/>
    <property type="match status" value="1"/>
</dbReference>
<dbReference type="InterPro" id="IPR036890">
    <property type="entry name" value="HATPase_C_sf"/>
</dbReference>
<feature type="domain" description="Histidine kinase" evidence="16">
    <location>
        <begin position="430"/>
        <end position="651"/>
    </location>
</feature>
<dbReference type="SMART" id="SM00448">
    <property type="entry name" value="REC"/>
    <property type="match status" value="1"/>
</dbReference>
<evidence type="ECO:0000259" key="16">
    <source>
        <dbReference type="PROSITE" id="PS50109"/>
    </source>
</evidence>
<dbReference type="InterPro" id="IPR003661">
    <property type="entry name" value="HisK_dim/P_dom"/>
</dbReference>
<evidence type="ECO:0000256" key="9">
    <source>
        <dbReference type="ARBA" id="ARBA00022777"/>
    </source>
</evidence>
<dbReference type="SUPFAM" id="SSF47384">
    <property type="entry name" value="Homodimeric domain of signal transducing histidine kinase"/>
    <property type="match status" value="1"/>
</dbReference>
<keyword evidence="5 15" id="KW-0597">Phosphoprotein</keyword>
<evidence type="ECO:0000256" key="1">
    <source>
        <dbReference type="ARBA" id="ARBA00000085"/>
    </source>
</evidence>
<evidence type="ECO:0000256" key="6">
    <source>
        <dbReference type="ARBA" id="ARBA00022679"/>
    </source>
</evidence>
<evidence type="ECO:0000256" key="13">
    <source>
        <dbReference type="ARBA" id="ARBA00023136"/>
    </source>
</evidence>
<evidence type="ECO:0000256" key="3">
    <source>
        <dbReference type="ARBA" id="ARBA00012438"/>
    </source>
</evidence>